<dbReference type="Proteomes" id="UP000501690">
    <property type="component" value="Linkage Group LG6"/>
</dbReference>
<organism evidence="2 3">
    <name type="scientific">Vigna unguiculata</name>
    <name type="common">Cowpea</name>
    <dbReference type="NCBI Taxonomy" id="3917"/>
    <lineage>
        <taxon>Eukaryota</taxon>
        <taxon>Viridiplantae</taxon>
        <taxon>Streptophyta</taxon>
        <taxon>Embryophyta</taxon>
        <taxon>Tracheophyta</taxon>
        <taxon>Spermatophyta</taxon>
        <taxon>Magnoliopsida</taxon>
        <taxon>eudicotyledons</taxon>
        <taxon>Gunneridae</taxon>
        <taxon>Pentapetalae</taxon>
        <taxon>rosids</taxon>
        <taxon>fabids</taxon>
        <taxon>Fabales</taxon>
        <taxon>Fabaceae</taxon>
        <taxon>Papilionoideae</taxon>
        <taxon>50 kb inversion clade</taxon>
        <taxon>NPAAA clade</taxon>
        <taxon>indigoferoid/millettioid clade</taxon>
        <taxon>Phaseoleae</taxon>
        <taxon>Vigna</taxon>
    </lineage>
</organism>
<dbReference type="AlphaFoldDB" id="A0A4D6MAE4"/>
<dbReference type="EMBL" id="CP039350">
    <property type="protein sequence ID" value="QCD96784.1"/>
    <property type="molecule type" value="Genomic_DNA"/>
</dbReference>
<dbReference type="EMBL" id="CP039350">
    <property type="protein sequence ID" value="QCD96783.1"/>
    <property type="molecule type" value="Genomic_DNA"/>
</dbReference>
<evidence type="ECO:0000313" key="2">
    <source>
        <dbReference type="EMBL" id="QCD96784.1"/>
    </source>
</evidence>
<evidence type="ECO:0000313" key="1">
    <source>
        <dbReference type="EMBL" id="QCD96783.1"/>
    </source>
</evidence>
<proteinExistence type="predicted"/>
<keyword evidence="3" id="KW-1185">Reference proteome</keyword>
<reference evidence="2 3" key="1">
    <citation type="submission" date="2019-04" db="EMBL/GenBank/DDBJ databases">
        <title>An improved genome assembly and genetic linkage map for asparagus bean, Vigna unguiculata ssp. sesquipedialis.</title>
        <authorList>
            <person name="Xia Q."/>
            <person name="Zhang R."/>
            <person name="Dong Y."/>
        </authorList>
    </citation>
    <scope>NUCLEOTIDE SEQUENCE [LARGE SCALE GENOMIC DNA]</scope>
    <source>
        <tissue evidence="2">Leaf</tissue>
    </source>
</reference>
<accession>A0A4D6MAE4</accession>
<name>A0A4D6MAE4_VIGUN</name>
<protein>
    <submittedName>
        <fullName evidence="2">Uncharacterized protein</fullName>
    </submittedName>
</protein>
<evidence type="ECO:0000313" key="3">
    <source>
        <dbReference type="Proteomes" id="UP000501690"/>
    </source>
</evidence>
<sequence>MLASPGDSYSVARRFMKKNPETGSAPCVAWQSDATRQAVSGKFPETRFHL</sequence>
<gene>
    <name evidence="1" type="ORF">DEO72_LG6g1493</name>
    <name evidence="2" type="ORF">DEO72_LG6g1494</name>
</gene>